<dbReference type="EMBL" id="CAJQZP010001479">
    <property type="protein sequence ID" value="CAG5049824.1"/>
    <property type="molecule type" value="Genomic_DNA"/>
</dbReference>
<accession>A0A8S3Y218</accession>
<feature type="compositionally biased region" description="Acidic residues" evidence="1">
    <location>
        <begin position="34"/>
        <end position="51"/>
    </location>
</feature>
<protein>
    <submittedName>
        <fullName evidence="2">(apollo) hypothetical protein</fullName>
    </submittedName>
</protein>
<gene>
    <name evidence="2" type="ORF">PAPOLLO_LOCUS24612</name>
</gene>
<sequence length="226" mass="25235">MSRHGSKPSILQRARCNRIFALLPERNAQSDGSELSDVEEEEFFQPPDEDCFSSSPPSVDSSLERMNILDSDDEDPSSVTPAALSVTHDRCNSTSILDVALSPVLNAVFPSNDKIDYNSLPSISSIPLLPSPALPVPVTPSTSRGQICTRSRKRGRDMHPRLLVKRTKQQQLNFHWKKTRFSHSASIEPVLFTDPPPEDISPRRILSDHCRFNGEYKTNLILKISA</sequence>
<feature type="region of interest" description="Disordered" evidence="1">
    <location>
        <begin position="27"/>
        <end position="59"/>
    </location>
</feature>
<reference evidence="2" key="1">
    <citation type="submission" date="2021-04" db="EMBL/GenBank/DDBJ databases">
        <authorList>
            <person name="Tunstrom K."/>
        </authorList>
    </citation>
    <scope>NUCLEOTIDE SEQUENCE</scope>
</reference>
<evidence type="ECO:0000256" key="1">
    <source>
        <dbReference type="SAM" id="MobiDB-lite"/>
    </source>
</evidence>
<dbReference type="OrthoDB" id="123207at2759"/>
<evidence type="ECO:0000313" key="2">
    <source>
        <dbReference type="EMBL" id="CAG5049824.1"/>
    </source>
</evidence>
<evidence type="ECO:0000313" key="3">
    <source>
        <dbReference type="Proteomes" id="UP000691718"/>
    </source>
</evidence>
<comment type="caution">
    <text evidence="2">The sequence shown here is derived from an EMBL/GenBank/DDBJ whole genome shotgun (WGS) entry which is preliminary data.</text>
</comment>
<dbReference type="Proteomes" id="UP000691718">
    <property type="component" value="Unassembled WGS sequence"/>
</dbReference>
<organism evidence="2 3">
    <name type="scientific">Parnassius apollo</name>
    <name type="common">Apollo butterfly</name>
    <name type="synonym">Papilio apollo</name>
    <dbReference type="NCBI Taxonomy" id="110799"/>
    <lineage>
        <taxon>Eukaryota</taxon>
        <taxon>Metazoa</taxon>
        <taxon>Ecdysozoa</taxon>
        <taxon>Arthropoda</taxon>
        <taxon>Hexapoda</taxon>
        <taxon>Insecta</taxon>
        <taxon>Pterygota</taxon>
        <taxon>Neoptera</taxon>
        <taxon>Endopterygota</taxon>
        <taxon>Lepidoptera</taxon>
        <taxon>Glossata</taxon>
        <taxon>Ditrysia</taxon>
        <taxon>Papilionoidea</taxon>
        <taxon>Papilionidae</taxon>
        <taxon>Parnassiinae</taxon>
        <taxon>Parnassini</taxon>
        <taxon>Parnassius</taxon>
        <taxon>Parnassius</taxon>
    </lineage>
</organism>
<keyword evidence="3" id="KW-1185">Reference proteome</keyword>
<proteinExistence type="predicted"/>
<name>A0A8S3Y218_PARAO</name>
<dbReference type="AlphaFoldDB" id="A0A8S3Y218"/>